<reference evidence="11 12" key="1">
    <citation type="journal article" date="2019" name="PLoS ONE">
        <title>Genomic analyses reveal an absence of contemporary introgressive admixture between fin whales and blue whales, despite known hybrids.</title>
        <authorList>
            <person name="Westbury M.V."/>
            <person name="Petersen B."/>
            <person name="Lorenzen E.D."/>
        </authorList>
    </citation>
    <scope>NUCLEOTIDE SEQUENCE [LARGE SCALE GENOMIC DNA]</scope>
    <source>
        <strain evidence="11">FinWhale-01</strain>
    </source>
</reference>
<dbReference type="CDD" id="cd03593">
    <property type="entry name" value="CLECT_NK_receptors_like"/>
    <property type="match status" value="1"/>
</dbReference>
<evidence type="ECO:0000313" key="12">
    <source>
        <dbReference type="Proteomes" id="UP000437017"/>
    </source>
</evidence>
<dbReference type="PANTHER" id="PTHR22800">
    <property type="entry name" value="C-TYPE LECTIN PROTEINS"/>
    <property type="match status" value="1"/>
</dbReference>
<evidence type="ECO:0000256" key="2">
    <source>
        <dbReference type="ARBA" id="ARBA00022692"/>
    </source>
</evidence>
<accession>A0A643CFJ2</accession>
<evidence type="ECO:0000256" key="8">
    <source>
        <dbReference type="SAM" id="MobiDB-lite"/>
    </source>
</evidence>
<name>A0A643CFJ2_BALPH</name>
<dbReference type="PROSITE" id="PS50041">
    <property type="entry name" value="C_TYPE_LECTIN_2"/>
    <property type="match status" value="1"/>
</dbReference>
<comment type="subcellular location">
    <subcellularLocation>
        <location evidence="1">Membrane</location>
        <topology evidence="1">Single-pass type II membrane protein</topology>
    </subcellularLocation>
</comment>
<feature type="region of interest" description="Disordered" evidence="8">
    <location>
        <begin position="1"/>
        <end position="23"/>
    </location>
</feature>
<keyword evidence="6 9" id="KW-0472">Membrane</keyword>
<keyword evidence="3" id="KW-0430">Lectin</keyword>
<dbReference type="InterPro" id="IPR016186">
    <property type="entry name" value="C-type_lectin-like/link_sf"/>
</dbReference>
<dbReference type="Gene3D" id="3.10.100.10">
    <property type="entry name" value="Mannose-Binding Protein A, subunit A"/>
    <property type="match status" value="1"/>
</dbReference>
<dbReference type="AlphaFoldDB" id="A0A643CFJ2"/>
<evidence type="ECO:0000256" key="4">
    <source>
        <dbReference type="ARBA" id="ARBA00022968"/>
    </source>
</evidence>
<comment type="caution">
    <text evidence="11">The sequence shown here is derived from an EMBL/GenBank/DDBJ whole genome shotgun (WGS) entry which is preliminary data.</text>
</comment>
<dbReference type="InterPro" id="IPR033992">
    <property type="entry name" value="NKR-like_CTLD"/>
</dbReference>
<dbReference type="Proteomes" id="UP000437017">
    <property type="component" value="Unassembled WGS sequence"/>
</dbReference>
<dbReference type="InterPro" id="IPR050919">
    <property type="entry name" value="NKG2/CD94_NK_receptors"/>
</dbReference>
<dbReference type="OrthoDB" id="9681481at2759"/>
<evidence type="ECO:0000256" key="3">
    <source>
        <dbReference type="ARBA" id="ARBA00022734"/>
    </source>
</evidence>
<keyword evidence="2 9" id="KW-0812">Transmembrane</keyword>
<dbReference type="InterPro" id="IPR001304">
    <property type="entry name" value="C-type_lectin-like"/>
</dbReference>
<evidence type="ECO:0000256" key="6">
    <source>
        <dbReference type="ARBA" id="ARBA00023136"/>
    </source>
</evidence>
<feature type="transmembrane region" description="Helical" evidence="9">
    <location>
        <begin position="62"/>
        <end position="87"/>
    </location>
</feature>
<evidence type="ECO:0000313" key="11">
    <source>
        <dbReference type="EMBL" id="KAB0398919.1"/>
    </source>
</evidence>
<dbReference type="PANTHER" id="PTHR22800:SF243">
    <property type="entry name" value="KILLER CELL LECTIN-LIKE RECEPTOR SUBFAMILY H, MEMBER 1"/>
    <property type="match status" value="1"/>
</dbReference>
<dbReference type="EMBL" id="SGJD01001668">
    <property type="protein sequence ID" value="KAB0398919.1"/>
    <property type="molecule type" value="Genomic_DNA"/>
</dbReference>
<dbReference type="GO" id="GO:0030246">
    <property type="term" value="F:carbohydrate binding"/>
    <property type="evidence" value="ECO:0007669"/>
    <property type="project" value="UniProtKB-KW"/>
</dbReference>
<dbReference type="SUPFAM" id="SSF56436">
    <property type="entry name" value="C-type lectin-like"/>
    <property type="match status" value="1"/>
</dbReference>
<evidence type="ECO:0000259" key="10">
    <source>
        <dbReference type="PROSITE" id="PS50041"/>
    </source>
</evidence>
<feature type="domain" description="C-type lectin" evidence="10">
    <location>
        <begin position="101"/>
        <end position="206"/>
    </location>
</feature>
<feature type="compositionally biased region" description="Basic and acidic residues" evidence="8">
    <location>
        <begin position="1"/>
        <end position="13"/>
    </location>
</feature>
<sequence length="207" mass="24030">MNEKHPEYAELKHIPTKKQMQKEKTKEQLIYAEAKICTSKSNRTKITRTESPEEKGSSVPSAWLPTIVILGIFCFFLLLTTGVLGFMGRESSTCKTKWSCCGEKCYYFSDELKNFEESKKICKGMKSTLLKIEDEKELNFIQSQLSYFYWVGLSRKGTRSPWKWEDNLPLFLKFDWKESKDGNCASIAATRMAVSDCSKFMYYICEK</sequence>
<evidence type="ECO:0000256" key="5">
    <source>
        <dbReference type="ARBA" id="ARBA00022989"/>
    </source>
</evidence>
<organism evidence="11 12">
    <name type="scientific">Balaenoptera physalus</name>
    <name type="common">Fin whale</name>
    <name type="synonym">Balaena physalus</name>
    <dbReference type="NCBI Taxonomy" id="9770"/>
    <lineage>
        <taxon>Eukaryota</taxon>
        <taxon>Metazoa</taxon>
        <taxon>Chordata</taxon>
        <taxon>Craniata</taxon>
        <taxon>Vertebrata</taxon>
        <taxon>Euteleostomi</taxon>
        <taxon>Mammalia</taxon>
        <taxon>Eutheria</taxon>
        <taxon>Laurasiatheria</taxon>
        <taxon>Artiodactyla</taxon>
        <taxon>Whippomorpha</taxon>
        <taxon>Cetacea</taxon>
        <taxon>Mysticeti</taxon>
        <taxon>Balaenopteridae</taxon>
        <taxon>Balaenoptera</taxon>
    </lineage>
</organism>
<keyword evidence="7" id="KW-0325">Glycoprotein</keyword>
<keyword evidence="4" id="KW-0735">Signal-anchor</keyword>
<dbReference type="Pfam" id="PF00059">
    <property type="entry name" value="Lectin_C"/>
    <property type="match status" value="1"/>
</dbReference>
<protein>
    <recommendedName>
        <fullName evidence="10">C-type lectin domain-containing protein</fullName>
    </recommendedName>
</protein>
<dbReference type="SMART" id="SM00034">
    <property type="entry name" value="CLECT"/>
    <property type="match status" value="1"/>
</dbReference>
<evidence type="ECO:0000256" key="7">
    <source>
        <dbReference type="ARBA" id="ARBA00023180"/>
    </source>
</evidence>
<keyword evidence="5 9" id="KW-1133">Transmembrane helix</keyword>
<keyword evidence="12" id="KW-1185">Reference proteome</keyword>
<dbReference type="GO" id="GO:0045954">
    <property type="term" value="P:positive regulation of natural killer cell mediated cytotoxicity"/>
    <property type="evidence" value="ECO:0007669"/>
    <property type="project" value="TreeGrafter"/>
</dbReference>
<dbReference type="GO" id="GO:0016020">
    <property type="term" value="C:membrane"/>
    <property type="evidence" value="ECO:0007669"/>
    <property type="project" value="UniProtKB-SubCell"/>
</dbReference>
<dbReference type="InterPro" id="IPR016187">
    <property type="entry name" value="CTDL_fold"/>
</dbReference>
<evidence type="ECO:0000256" key="1">
    <source>
        <dbReference type="ARBA" id="ARBA00004606"/>
    </source>
</evidence>
<evidence type="ECO:0000256" key="9">
    <source>
        <dbReference type="SAM" id="Phobius"/>
    </source>
</evidence>
<proteinExistence type="predicted"/>
<dbReference type="GO" id="GO:0002223">
    <property type="term" value="P:stimulatory C-type lectin receptor signaling pathway"/>
    <property type="evidence" value="ECO:0007669"/>
    <property type="project" value="TreeGrafter"/>
</dbReference>
<gene>
    <name evidence="11" type="ORF">E2I00_011840</name>
</gene>